<dbReference type="PROSITE" id="PS51379">
    <property type="entry name" value="4FE4S_FER_2"/>
    <property type="match status" value="1"/>
</dbReference>
<feature type="domain" description="4Fe-4S ferredoxin-type" evidence="5">
    <location>
        <begin position="334"/>
        <end position="362"/>
    </location>
</feature>
<dbReference type="GO" id="GO:0009337">
    <property type="term" value="C:sulfite reductase complex (NADPH)"/>
    <property type="evidence" value="ECO:0007669"/>
    <property type="project" value="TreeGrafter"/>
</dbReference>
<dbReference type="SUPFAM" id="SSF54862">
    <property type="entry name" value="4Fe-4S ferredoxins"/>
    <property type="match status" value="1"/>
</dbReference>
<evidence type="ECO:0000313" key="7">
    <source>
        <dbReference type="Proteomes" id="UP000282654"/>
    </source>
</evidence>
<name>A0A3N5BEJ5_9THEO</name>
<dbReference type="AlphaFoldDB" id="A0A3N5BEJ5"/>
<dbReference type="GO" id="GO:0018551">
    <property type="term" value="F:dissimilatory sulfite reductase (NADH) activity"/>
    <property type="evidence" value="ECO:0007669"/>
    <property type="project" value="InterPro"/>
</dbReference>
<dbReference type="InterPro" id="IPR045169">
    <property type="entry name" value="NO2/SO3_Rdtase_4Fe4S_prot"/>
</dbReference>
<dbReference type="Gene3D" id="6.10.140.1420">
    <property type="match status" value="1"/>
</dbReference>
<dbReference type="GO" id="GO:0016002">
    <property type="term" value="F:sulfite reductase activity"/>
    <property type="evidence" value="ECO:0007669"/>
    <property type="project" value="TreeGrafter"/>
</dbReference>
<dbReference type="EMBL" id="RKRE01000003">
    <property type="protein sequence ID" value="RPF42461.1"/>
    <property type="molecule type" value="Genomic_DNA"/>
</dbReference>
<keyword evidence="1" id="KW-0004">4Fe-4S</keyword>
<evidence type="ECO:0000259" key="5">
    <source>
        <dbReference type="PROSITE" id="PS51379"/>
    </source>
</evidence>
<organism evidence="6 7">
    <name type="scientific">Thermodesulfitimonas autotrophica</name>
    <dbReference type="NCBI Taxonomy" id="1894989"/>
    <lineage>
        <taxon>Bacteria</taxon>
        <taxon>Bacillati</taxon>
        <taxon>Bacillota</taxon>
        <taxon>Clostridia</taxon>
        <taxon>Thermoanaerobacterales</taxon>
        <taxon>Thermoanaerobacteraceae</taxon>
        <taxon>Thermodesulfitimonas</taxon>
    </lineage>
</organism>
<dbReference type="SUPFAM" id="SSF56014">
    <property type="entry name" value="Nitrite and sulphite reductase 4Fe-4S domain-like"/>
    <property type="match status" value="1"/>
</dbReference>
<dbReference type="OrthoDB" id="9800558at2"/>
<keyword evidence="4" id="KW-0411">Iron-sulfur</keyword>
<protein>
    <submittedName>
        <fullName evidence="6">Dissimilatory sulfite reductase alpha subunit</fullName>
    </submittedName>
</protein>
<dbReference type="InterPro" id="IPR006067">
    <property type="entry name" value="NO2/SO3_Rdtase_4Fe4S_dom"/>
</dbReference>
<dbReference type="GO" id="GO:0050311">
    <property type="term" value="F:sulfite reductase (ferredoxin) activity"/>
    <property type="evidence" value="ECO:0007669"/>
    <property type="project" value="TreeGrafter"/>
</dbReference>
<dbReference type="GO" id="GO:0046872">
    <property type="term" value="F:metal ion binding"/>
    <property type="evidence" value="ECO:0007669"/>
    <property type="project" value="UniProtKB-KW"/>
</dbReference>
<dbReference type="InterPro" id="IPR036136">
    <property type="entry name" value="Nit/Sulf_reduc_fer-like_dom_sf"/>
</dbReference>
<dbReference type="GO" id="GO:0000103">
    <property type="term" value="P:sulfate assimilation"/>
    <property type="evidence" value="ECO:0007669"/>
    <property type="project" value="TreeGrafter"/>
</dbReference>
<evidence type="ECO:0000256" key="1">
    <source>
        <dbReference type="ARBA" id="ARBA00022485"/>
    </source>
</evidence>
<keyword evidence="3" id="KW-0408">Iron</keyword>
<dbReference type="InterPro" id="IPR045854">
    <property type="entry name" value="NO2/SO3_Rdtase_4Fe4S_sf"/>
</dbReference>
<dbReference type="Gene3D" id="3.30.413.10">
    <property type="entry name" value="Sulfite Reductase Hemoprotein, domain 1"/>
    <property type="match status" value="1"/>
</dbReference>
<evidence type="ECO:0000256" key="3">
    <source>
        <dbReference type="ARBA" id="ARBA00023004"/>
    </source>
</evidence>
<dbReference type="RefSeq" id="WP_123930584.1">
    <property type="nucleotide sequence ID" value="NZ_RKRE01000003.1"/>
</dbReference>
<dbReference type="Pfam" id="PF01077">
    <property type="entry name" value="NIR_SIR"/>
    <property type="match status" value="1"/>
</dbReference>
<dbReference type="InterPro" id="IPR017896">
    <property type="entry name" value="4Fe4S_Fe-S-bd"/>
</dbReference>
<dbReference type="PANTHER" id="PTHR11493">
    <property type="entry name" value="SULFITE REDUCTASE [NADPH] SUBUNIT BETA-RELATED"/>
    <property type="match status" value="1"/>
</dbReference>
<dbReference type="NCBIfam" id="TIGR02064">
    <property type="entry name" value="dsrA"/>
    <property type="match status" value="1"/>
</dbReference>
<evidence type="ECO:0000313" key="6">
    <source>
        <dbReference type="EMBL" id="RPF42461.1"/>
    </source>
</evidence>
<dbReference type="Proteomes" id="UP000282654">
    <property type="component" value="Unassembled WGS sequence"/>
</dbReference>
<sequence>MSKEFKPPGPKVPQKEINYQELRIYTDEELQNPSDEELKNFKIKYDIPRCEQLESGPWPSFVADLKLEACRRRKLADDRMLIPREVCEDLLGVLELSFEHGECHWKHGGIVGVSGYGGGVIGRYCDLPDQFPAIAHFHTIRVNQPASKFYKTDFLRAMADLWEFRGSGILNMHGSTGDIIFLGTTTEQLEPIFQEMAHHLSQDIGGSGSNLRTPSCCLGKARCEFALYDTQEMCYEMTMHYQDELHRPGFPYKFKMKFDGCPNGCVASIARADMSVIGTWRDNIRIDQEAVQAYIAGEIPPNAGAFAGRNWGKFDIQKEVIDLCPTKCMWMEGNKLRIDDKNCVRCMHCINTMPRALRPGTDTGVMLLFGAKAPILEGAQMSVLTIPFMEAEPPYDNIKAIVDKVFEWWMDNGKNRERLGELIQRMGLPKFCEVIGVPVMPQMVWKPRENPYIFWKEEDVPGGFKRDINDFRTRHTRKEV</sequence>
<dbReference type="InterPro" id="IPR011806">
    <property type="entry name" value="DsrA"/>
</dbReference>
<reference evidence="6 7" key="1">
    <citation type="submission" date="2018-11" db="EMBL/GenBank/DDBJ databases">
        <title>Genomic Encyclopedia of Type Strains, Phase IV (KMG-IV): sequencing the most valuable type-strain genomes for metagenomic binning, comparative biology and taxonomic classification.</title>
        <authorList>
            <person name="Goeker M."/>
        </authorList>
    </citation>
    <scope>NUCLEOTIDE SEQUENCE [LARGE SCALE GENOMIC DNA]</scope>
    <source>
        <strain evidence="6 7">DSM 102936</strain>
    </source>
</reference>
<dbReference type="Gene3D" id="3.30.70.20">
    <property type="match status" value="1"/>
</dbReference>
<evidence type="ECO:0000256" key="4">
    <source>
        <dbReference type="ARBA" id="ARBA00023014"/>
    </source>
</evidence>
<dbReference type="GO" id="GO:0020037">
    <property type="term" value="F:heme binding"/>
    <property type="evidence" value="ECO:0007669"/>
    <property type="project" value="InterPro"/>
</dbReference>
<keyword evidence="2" id="KW-0479">Metal-binding</keyword>
<proteinExistence type="predicted"/>
<accession>A0A3N5BEJ5</accession>
<dbReference type="Gene3D" id="3.30.70.2500">
    <property type="match status" value="1"/>
</dbReference>
<dbReference type="PANTHER" id="PTHR11493:SF54">
    <property type="entry name" value="ANAEROBIC SULFITE REDUCTASE SUBUNIT C"/>
    <property type="match status" value="1"/>
</dbReference>
<keyword evidence="7" id="KW-1185">Reference proteome</keyword>
<gene>
    <name evidence="6" type="ORF">EDD75_1562</name>
</gene>
<comment type="caution">
    <text evidence="6">The sequence shown here is derived from an EMBL/GenBank/DDBJ whole genome shotgun (WGS) entry which is preliminary data.</text>
</comment>
<dbReference type="SUPFAM" id="SSF55124">
    <property type="entry name" value="Nitrite/Sulfite reductase N-terminal domain-like"/>
    <property type="match status" value="1"/>
</dbReference>
<dbReference type="GO" id="GO:0051539">
    <property type="term" value="F:4 iron, 4 sulfur cluster binding"/>
    <property type="evidence" value="ECO:0007669"/>
    <property type="project" value="UniProtKB-KW"/>
</dbReference>
<evidence type="ECO:0000256" key="2">
    <source>
        <dbReference type="ARBA" id="ARBA00022723"/>
    </source>
</evidence>